<gene>
    <name evidence="1" type="ORF">AKJ57_01220</name>
</gene>
<dbReference type="Proteomes" id="UP000070163">
    <property type="component" value="Unassembled WGS sequence"/>
</dbReference>
<accession>A0A133UB48</accession>
<evidence type="ECO:0000313" key="1">
    <source>
        <dbReference type="EMBL" id="KXA91412.1"/>
    </source>
</evidence>
<evidence type="ECO:0000313" key="2">
    <source>
        <dbReference type="Proteomes" id="UP000070163"/>
    </source>
</evidence>
<sequence length="71" mass="8167">MKIYTEAEAAMFDDKISVSESTQTINERGEPLKREISDFIDSILEEREPMVNGREGKRNLEIAYEVLEMIG</sequence>
<reference evidence="1 2" key="1">
    <citation type="journal article" date="2016" name="Sci. Rep.">
        <title>Metabolic traits of an uncultured archaeal lineage -MSBL1- from brine pools of the Red Sea.</title>
        <authorList>
            <person name="Mwirichia R."/>
            <person name="Alam I."/>
            <person name="Rashid M."/>
            <person name="Vinu M."/>
            <person name="Ba-Alawi W."/>
            <person name="Anthony Kamau A."/>
            <person name="Kamanda Ngugi D."/>
            <person name="Goker M."/>
            <person name="Klenk H.P."/>
            <person name="Bajic V."/>
            <person name="Stingl U."/>
        </authorList>
    </citation>
    <scope>NUCLEOTIDE SEQUENCE [LARGE SCALE GENOMIC DNA]</scope>
    <source>
        <strain evidence="1">SCGC-AAA259A05</strain>
    </source>
</reference>
<protein>
    <recommendedName>
        <fullName evidence="3">Gfo/Idh/MocA-like oxidoreductase C-terminal domain-containing protein</fullName>
    </recommendedName>
</protein>
<dbReference type="EMBL" id="LHXJ01000009">
    <property type="protein sequence ID" value="KXA91412.1"/>
    <property type="molecule type" value="Genomic_DNA"/>
</dbReference>
<dbReference type="AlphaFoldDB" id="A0A133UB48"/>
<organism evidence="1 2">
    <name type="scientific">candidate division MSBL1 archaeon SCGC-AAA259A05</name>
    <dbReference type="NCBI Taxonomy" id="1698259"/>
    <lineage>
        <taxon>Archaea</taxon>
        <taxon>Methanobacteriati</taxon>
        <taxon>Methanobacteriota</taxon>
        <taxon>candidate division MSBL1</taxon>
    </lineage>
</organism>
<comment type="caution">
    <text evidence="1">The sequence shown here is derived from an EMBL/GenBank/DDBJ whole genome shotgun (WGS) entry which is preliminary data.</text>
</comment>
<dbReference type="Gene3D" id="3.30.360.10">
    <property type="entry name" value="Dihydrodipicolinate Reductase, domain 2"/>
    <property type="match status" value="1"/>
</dbReference>
<name>A0A133UB48_9EURY</name>
<keyword evidence="2" id="KW-1185">Reference proteome</keyword>
<proteinExistence type="predicted"/>
<dbReference type="Gene3D" id="3.40.50.720">
    <property type="entry name" value="NAD(P)-binding Rossmann-like Domain"/>
    <property type="match status" value="1"/>
</dbReference>
<evidence type="ECO:0008006" key="3">
    <source>
        <dbReference type="Google" id="ProtNLM"/>
    </source>
</evidence>